<reference evidence="3 4" key="1">
    <citation type="submission" date="2024-03" db="EMBL/GenBank/DDBJ databases">
        <title>WGS assembly of Saponaria officinalis var. Norfolk2.</title>
        <authorList>
            <person name="Jenkins J."/>
            <person name="Shu S."/>
            <person name="Grimwood J."/>
            <person name="Barry K."/>
            <person name="Goodstein D."/>
            <person name="Schmutz J."/>
            <person name="Leebens-Mack J."/>
            <person name="Osbourn A."/>
        </authorList>
    </citation>
    <scope>NUCLEOTIDE SEQUENCE [LARGE SCALE GENOMIC DNA]</scope>
    <source>
        <strain evidence="4">cv. Norfolk2</strain>
        <strain evidence="3">JIC</strain>
        <tissue evidence="3">Leaf</tissue>
    </source>
</reference>
<dbReference type="Proteomes" id="UP001443914">
    <property type="component" value="Unassembled WGS sequence"/>
</dbReference>
<evidence type="ECO:0000313" key="3">
    <source>
        <dbReference type="EMBL" id="KAK9675501.1"/>
    </source>
</evidence>
<feature type="domain" description="Sieve element occlusion C-terminal" evidence="2">
    <location>
        <begin position="476"/>
        <end position="705"/>
    </location>
</feature>
<dbReference type="InterPro" id="IPR027942">
    <property type="entry name" value="SEO_N"/>
</dbReference>
<dbReference type="Pfam" id="PF14576">
    <property type="entry name" value="SEO_N"/>
    <property type="match status" value="1"/>
</dbReference>
<dbReference type="GO" id="GO:0010088">
    <property type="term" value="P:phloem development"/>
    <property type="evidence" value="ECO:0007669"/>
    <property type="project" value="InterPro"/>
</dbReference>
<dbReference type="EMBL" id="JBDFQZ010000011">
    <property type="protein sequence ID" value="KAK9675502.1"/>
    <property type="molecule type" value="Genomic_DNA"/>
</dbReference>
<dbReference type="PANTHER" id="PTHR33232:SF20">
    <property type="entry name" value="PROTEIN SIEVE ELEMENT OCCLUSION B-LIKE"/>
    <property type="match status" value="1"/>
</dbReference>
<evidence type="ECO:0000313" key="4">
    <source>
        <dbReference type="Proteomes" id="UP001443914"/>
    </source>
</evidence>
<dbReference type="InterPro" id="IPR039299">
    <property type="entry name" value="SEOA"/>
</dbReference>
<dbReference type="PANTHER" id="PTHR33232">
    <property type="entry name" value="PROTEIN SIEVE ELEMENT OCCLUSION B-LIKE"/>
    <property type="match status" value="1"/>
</dbReference>
<dbReference type="EMBL" id="JBDFQZ010000011">
    <property type="protein sequence ID" value="KAK9675501.1"/>
    <property type="molecule type" value="Genomic_DNA"/>
</dbReference>
<dbReference type="InterPro" id="IPR027944">
    <property type="entry name" value="SEO_C"/>
</dbReference>
<comment type="caution">
    <text evidence="3">The sequence shown here is derived from an EMBL/GenBank/DDBJ whole genome shotgun (WGS) entry which is preliminary data.</text>
</comment>
<gene>
    <name evidence="3" type="ORF">RND81_11G010800</name>
</gene>
<dbReference type="Pfam" id="PF14577">
    <property type="entry name" value="SEO_C"/>
    <property type="match status" value="1"/>
</dbReference>
<proteinExistence type="predicted"/>
<evidence type="ECO:0000259" key="1">
    <source>
        <dbReference type="Pfam" id="PF14576"/>
    </source>
</evidence>
<protein>
    <recommendedName>
        <fullName evidence="5">Protein SIEVE ELEMENT OCCLUSION B-like</fullName>
    </recommendedName>
</protein>
<accession>A0AAW1HGS2</accession>
<keyword evidence="4" id="KW-1185">Reference proteome</keyword>
<evidence type="ECO:0008006" key="5">
    <source>
        <dbReference type="Google" id="ProtNLM"/>
    </source>
</evidence>
<dbReference type="AlphaFoldDB" id="A0AAW1HGS2"/>
<sequence>MGSVTVPERKQRLKGDRQLFATTDDAAMVNQLKATHSHDGRDIDVKPLMHIIEDIFSHAAPSIPGHVQAAHAQMEALDDKAFLAGYGDMIELLAYTINKITCEISCKCSGSADAHAITMAIFHMVSSYLWDAKVTLALAAFAVYYGEFRLVAQLYPSNSLAKSVAVLKQIPVIVERAESLKPKYEAIGNLIRAMTNVTKCIVEFKELPPRYIDDPDAPVYETANALIPTASYWIIRSIVACASQIMGLLSMSYESVSTTTEAWELSSLAHKVNNIYEHLRKQLDLCDQHIDEKKHIEAYRTLFVLFETTQLDNMKILRALFSTKDDQLPLLEGSSKKRVSIDALRRKNVLLWITDLDISEEELSILEQIYQESRQHPGRLESHYEVVWVPVVDRTHPWTEPKQKQFENIQKMMVWYTLYHPSVLDPAVIRYIKEVWRFEEKTKLVVMDPQGRVVNPNALYMIWIWGSMAFPFTSAREEALWREESWRLELLADSIEPSMFDWMQEGRCICLYGGEDMEWISKFTATARAVAWKAQVELEMLYVGKSKIKEKVRKISATITAQNLSHVLPDVTLVWYFWVRLESMWHSKMQHGKSVDKDPILQEIVTMLNFDASDPGWAVISLGPNMAKAKGDMLLACLNDFDVWNEVVLEKGFVQAINDYLQKLQTPHHCNRLILSGTTGSIPDKVVCAECGRAMEKYNVYRCCTD</sequence>
<name>A0AAW1HGS2_SAPOF</name>
<organism evidence="3 4">
    <name type="scientific">Saponaria officinalis</name>
    <name type="common">Common soapwort</name>
    <name type="synonym">Lychnis saponaria</name>
    <dbReference type="NCBI Taxonomy" id="3572"/>
    <lineage>
        <taxon>Eukaryota</taxon>
        <taxon>Viridiplantae</taxon>
        <taxon>Streptophyta</taxon>
        <taxon>Embryophyta</taxon>
        <taxon>Tracheophyta</taxon>
        <taxon>Spermatophyta</taxon>
        <taxon>Magnoliopsida</taxon>
        <taxon>eudicotyledons</taxon>
        <taxon>Gunneridae</taxon>
        <taxon>Pentapetalae</taxon>
        <taxon>Caryophyllales</taxon>
        <taxon>Caryophyllaceae</taxon>
        <taxon>Caryophylleae</taxon>
        <taxon>Saponaria</taxon>
    </lineage>
</organism>
<feature type="domain" description="Sieve element occlusion N-terminal" evidence="1">
    <location>
        <begin position="24"/>
        <end position="309"/>
    </location>
</feature>
<evidence type="ECO:0000259" key="2">
    <source>
        <dbReference type="Pfam" id="PF14577"/>
    </source>
</evidence>